<dbReference type="InterPro" id="IPR011010">
    <property type="entry name" value="DNA_brk_join_enz"/>
</dbReference>
<dbReference type="Pfam" id="PF00589">
    <property type="entry name" value="Phage_integrase"/>
    <property type="match status" value="1"/>
</dbReference>
<keyword evidence="5" id="KW-1185">Reference proteome</keyword>
<sequence length="184" mass="20463">MQLVEAVKTTAEVEQIAHKLTLNARGNTLYADIWMFGLQVALRISDLLTITYDDALQGRVIIKESKTGKVRNITLNTKAVQIVKERRAAYPDHTYLFEVESNRARGKAVSRVAVAVAFKSVGDELGIQLGTHSMRKTRGWLMHSSGVSIEKICMVLNHSSPAITMAYIGITQAEIDSTYHEFVI</sequence>
<feature type="domain" description="Tyr recombinase" evidence="3">
    <location>
        <begin position="2"/>
        <end position="180"/>
    </location>
</feature>
<organism evidence="4 5">
    <name type="scientific">Pseudomonas monachiensis</name>
    <dbReference type="NCBI Taxonomy" id="3060212"/>
    <lineage>
        <taxon>Bacteria</taxon>
        <taxon>Pseudomonadati</taxon>
        <taxon>Pseudomonadota</taxon>
        <taxon>Gammaproteobacteria</taxon>
        <taxon>Pseudomonadales</taxon>
        <taxon>Pseudomonadaceae</taxon>
        <taxon>Pseudomonas</taxon>
    </lineage>
</organism>
<dbReference type="PANTHER" id="PTHR30349">
    <property type="entry name" value="PHAGE INTEGRASE-RELATED"/>
    <property type="match status" value="1"/>
</dbReference>
<dbReference type="InterPro" id="IPR050090">
    <property type="entry name" value="Tyrosine_recombinase_XerCD"/>
</dbReference>
<evidence type="ECO:0000256" key="1">
    <source>
        <dbReference type="ARBA" id="ARBA00022908"/>
    </source>
</evidence>
<dbReference type="InterPro" id="IPR002104">
    <property type="entry name" value="Integrase_catalytic"/>
</dbReference>
<evidence type="ECO:0000259" key="3">
    <source>
        <dbReference type="PROSITE" id="PS51898"/>
    </source>
</evidence>
<dbReference type="PROSITE" id="PS51898">
    <property type="entry name" value="TYR_RECOMBINASE"/>
    <property type="match status" value="1"/>
</dbReference>
<dbReference type="Proteomes" id="UP001631987">
    <property type="component" value="Unassembled WGS sequence"/>
</dbReference>
<dbReference type="RefSeq" id="WP_409078485.1">
    <property type="nucleotide sequence ID" value="NZ_CP178857.1"/>
</dbReference>
<dbReference type="SUPFAM" id="SSF56349">
    <property type="entry name" value="DNA breaking-rejoining enzymes"/>
    <property type="match status" value="1"/>
</dbReference>
<keyword evidence="1" id="KW-0229">DNA integration</keyword>
<reference evidence="4 5" key="1">
    <citation type="submission" date="2024-12" db="EMBL/GenBank/DDBJ databases">
        <title>Pseudomonas species isolated from Lotus nodules promote plant growth.</title>
        <authorList>
            <person name="Yu Y.-H."/>
            <person name="Kurtenbach J."/>
            <person name="Crosbie D."/>
            <person name="Brachmann A."/>
            <person name="Marin M."/>
        </authorList>
    </citation>
    <scope>NUCLEOTIDE SEQUENCE [LARGE SCALE GENOMIC DNA]</scope>
    <source>
        <strain evidence="4 5">PLb12A</strain>
    </source>
</reference>
<protein>
    <submittedName>
        <fullName evidence="4">Tyrosine-type recombinase/integrase</fullName>
    </submittedName>
</protein>
<dbReference type="EMBL" id="JBJVNW010000004">
    <property type="protein sequence ID" value="MFM9517635.1"/>
    <property type="molecule type" value="Genomic_DNA"/>
</dbReference>
<evidence type="ECO:0000256" key="2">
    <source>
        <dbReference type="ARBA" id="ARBA00023172"/>
    </source>
</evidence>
<dbReference type="InterPro" id="IPR013762">
    <property type="entry name" value="Integrase-like_cat_sf"/>
</dbReference>
<evidence type="ECO:0000313" key="4">
    <source>
        <dbReference type="EMBL" id="MFM9517635.1"/>
    </source>
</evidence>
<dbReference type="PANTHER" id="PTHR30349:SF82">
    <property type="entry name" value="INTEGRASE_RECOMBINASE YOEC-RELATED"/>
    <property type="match status" value="1"/>
</dbReference>
<name>A0ABW9H677_9PSED</name>
<dbReference type="Gene3D" id="1.10.443.10">
    <property type="entry name" value="Intergrase catalytic core"/>
    <property type="match status" value="1"/>
</dbReference>
<evidence type="ECO:0000313" key="5">
    <source>
        <dbReference type="Proteomes" id="UP001631987"/>
    </source>
</evidence>
<gene>
    <name evidence="4" type="ORF">ACKKH4_10295</name>
</gene>
<accession>A0ABW9H677</accession>
<keyword evidence="2" id="KW-0233">DNA recombination</keyword>
<proteinExistence type="predicted"/>
<comment type="caution">
    <text evidence="4">The sequence shown here is derived from an EMBL/GenBank/DDBJ whole genome shotgun (WGS) entry which is preliminary data.</text>
</comment>